<protein>
    <submittedName>
        <fullName evidence="1">Uncharacterized protein</fullName>
    </submittedName>
</protein>
<comment type="caution">
    <text evidence="1">The sequence shown here is derived from an EMBL/GenBank/DDBJ whole genome shotgun (WGS) entry which is preliminary data.</text>
</comment>
<keyword evidence="2" id="KW-1185">Reference proteome</keyword>
<evidence type="ECO:0000313" key="2">
    <source>
        <dbReference type="Proteomes" id="UP001054945"/>
    </source>
</evidence>
<gene>
    <name evidence="1" type="ORF">CEXT_78641</name>
</gene>
<organism evidence="1 2">
    <name type="scientific">Caerostris extrusa</name>
    <name type="common">Bark spider</name>
    <name type="synonym">Caerostris bankana</name>
    <dbReference type="NCBI Taxonomy" id="172846"/>
    <lineage>
        <taxon>Eukaryota</taxon>
        <taxon>Metazoa</taxon>
        <taxon>Ecdysozoa</taxon>
        <taxon>Arthropoda</taxon>
        <taxon>Chelicerata</taxon>
        <taxon>Arachnida</taxon>
        <taxon>Araneae</taxon>
        <taxon>Araneomorphae</taxon>
        <taxon>Entelegynae</taxon>
        <taxon>Araneoidea</taxon>
        <taxon>Araneidae</taxon>
        <taxon>Caerostris</taxon>
    </lineage>
</organism>
<sequence length="102" mass="11204">MTSCPRTSRVSNKEFVPFHFLRAIRLKARALSKQTSDLLSFLYCLGKCRSGSQSSSHANGTLWVVIGKAFFPLIVFSFKTGGSLGNWARETDSLSALMLVGN</sequence>
<evidence type="ECO:0000313" key="1">
    <source>
        <dbReference type="EMBL" id="GIX92077.1"/>
    </source>
</evidence>
<dbReference type="Proteomes" id="UP001054945">
    <property type="component" value="Unassembled WGS sequence"/>
</dbReference>
<reference evidence="1 2" key="1">
    <citation type="submission" date="2021-06" db="EMBL/GenBank/DDBJ databases">
        <title>Caerostris extrusa draft genome.</title>
        <authorList>
            <person name="Kono N."/>
            <person name="Arakawa K."/>
        </authorList>
    </citation>
    <scope>NUCLEOTIDE SEQUENCE [LARGE SCALE GENOMIC DNA]</scope>
</reference>
<name>A0AAV4P4D0_CAEEX</name>
<dbReference type="EMBL" id="BPLR01021654">
    <property type="protein sequence ID" value="GIX92077.1"/>
    <property type="molecule type" value="Genomic_DNA"/>
</dbReference>
<accession>A0AAV4P4D0</accession>
<proteinExistence type="predicted"/>
<dbReference type="AlphaFoldDB" id="A0AAV4P4D0"/>